<dbReference type="SMART" id="SM00304">
    <property type="entry name" value="HAMP"/>
    <property type="match status" value="1"/>
</dbReference>
<evidence type="ECO:0000256" key="4">
    <source>
        <dbReference type="ARBA" id="ARBA00022679"/>
    </source>
</evidence>
<evidence type="ECO:0000259" key="9">
    <source>
        <dbReference type="PROSITE" id="PS50885"/>
    </source>
</evidence>
<keyword evidence="5" id="KW-0418">Kinase</keyword>
<dbReference type="SMART" id="SM00388">
    <property type="entry name" value="HisKA"/>
    <property type="match status" value="1"/>
</dbReference>
<gene>
    <name evidence="10" type="ORF">HRJ53_09115</name>
</gene>
<comment type="catalytic activity">
    <reaction evidence="1">
        <text>ATP + protein L-histidine = ADP + protein N-phospho-L-histidine.</text>
        <dbReference type="EC" id="2.7.13.3"/>
    </reaction>
</comment>
<dbReference type="InterPro" id="IPR013656">
    <property type="entry name" value="PAS_4"/>
</dbReference>
<dbReference type="PANTHER" id="PTHR45453">
    <property type="entry name" value="PHOSPHATE REGULON SENSOR PROTEIN PHOR"/>
    <property type="match status" value="1"/>
</dbReference>
<organism evidence="10 11">
    <name type="scientific">Candidatus Acidiferrum panamense</name>
    <dbReference type="NCBI Taxonomy" id="2741543"/>
    <lineage>
        <taxon>Bacteria</taxon>
        <taxon>Pseudomonadati</taxon>
        <taxon>Acidobacteriota</taxon>
        <taxon>Terriglobia</taxon>
        <taxon>Candidatus Acidiferrales</taxon>
        <taxon>Candidatus Acidiferrum</taxon>
    </lineage>
</organism>
<proteinExistence type="predicted"/>
<dbReference type="GO" id="GO:0016036">
    <property type="term" value="P:cellular response to phosphate starvation"/>
    <property type="evidence" value="ECO:0007669"/>
    <property type="project" value="TreeGrafter"/>
</dbReference>
<evidence type="ECO:0000256" key="6">
    <source>
        <dbReference type="ARBA" id="ARBA00023012"/>
    </source>
</evidence>
<keyword evidence="11" id="KW-1185">Reference proteome</keyword>
<feature type="domain" description="HAMP" evidence="9">
    <location>
        <begin position="194"/>
        <end position="246"/>
    </location>
</feature>
<dbReference type="PROSITE" id="PS50109">
    <property type="entry name" value="HIS_KIN"/>
    <property type="match status" value="1"/>
</dbReference>
<dbReference type="FunFam" id="1.10.287.130:FF:000001">
    <property type="entry name" value="Two-component sensor histidine kinase"/>
    <property type="match status" value="1"/>
</dbReference>
<dbReference type="InterPro" id="IPR003661">
    <property type="entry name" value="HisK_dim/P_dom"/>
</dbReference>
<keyword evidence="3" id="KW-0597">Phosphoprotein</keyword>
<accession>A0A7V8NPK0</accession>
<reference evidence="10" key="1">
    <citation type="submission" date="2020-06" db="EMBL/GenBank/DDBJ databases">
        <title>Legume-microbial interactions unlock mineral nutrients during tropical forest succession.</title>
        <authorList>
            <person name="Epihov D.Z."/>
        </authorList>
    </citation>
    <scope>NUCLEOTIDE SEQUENCE [LARGE SCALE GENOMIC DNA]</scope>
    <source>
        <strain evidence="10">Pan2503</strain>
    </source>
</reference>
<comment type="caution">
    <text evidence="10">The sequence shown here is derived from an EMBL/GenBank/DDBJ whole genome shotgun (WGS) entry which is preliminary data.</text>
</comment>
<sequence length="448" mass="49671">MRLNLFWKLGLAFFALLIAVLLPVDYYAERTLRRDYERAGFERLTSIARVALSSPPPVSSFSTTSRTPSPALREWLTKMASSGVRVTVITSDGLVLADSQSDPQTMENHAGRPEIREALANGDGLSIRHSVSINGDLLYYAARFAMPSGPPIVLRFAVPLLTVNDEVWAFRRRFWLSSVVMLLVTGMASLLISRTFSRRVERLQSFSRRVAEGDFRPIDADRSGDALEALAVSLNDSATRLDRAMRTLREERNLSAAILGSMVEGVAVVNSAERLLFANEGFVGILELDSPPQPGRSLVEVVRQTELIEAVRDVLKGAPRVEAEIVTGTLRQRFFAATVASVKATENSGAVVVLHDITDLRKLERVRRDFVANVSHEFKTPLTAIQGFAETLLSGAMDDPQNRVRFLQIILEHSRRLARLTDDLLELSKMDADRLALEVDRVSASQLV</sequence>
<dbReference type="Proteomes" id="UP000567293">
    <property type="component" value="Unassembled WGS sequence"/>
</dbReference>
<keyword evidence="7" id="KW-1133">Transmembrane helix</keyword>
<dbReference type="PROSITE" id="PS50885">
    <property type="entry name" value="HAMP"/>
    <property type="match status" value="1"/>
</dbReference>
<dbReference type="InterPro" id="IPR036097">
    <property type="entry name" value="HisK_dim/P_sf"/>
</dbReference>
<keyword evidence="7" id="KW-0812">Transmembrane</keyword>
<evidence type="ECO:0000256" key="7">
    <source>
        <dbReference type="SAM" id="Phobius"/>
    </source>
</evidence>
<feature type="transmembrane region" description="Helical" evidence="7">
    <location>
        <begin position="174"/>
        <end position="192"/>
    </location>
</feature>
<dbReference type="AlphaFoldDB" id="A0A7V8NPK0"/>
<keyword evidence="7" id="KW-0472">Membrane</keyword>
<keyword evidence="6" id="KW-0902">Two-component regulatory system</keyword>
<dbReference type="EMBL" id="JACDQQ010000881">
    <property type="protein sequence ID" value="MBA0085144.1"/>
    <property type="molecule type" value="Genomic_DNA"/>
</dbReference>
<dbReference type="Gene3D" id="3.30.450.20">
    <property type="entry name" value="PAS domain"/>
    <property type="match status" value="1"/>
</dbReference>
<dbReference type="EC" id="2.7.13.3" evidence="2"/>
<dbReference type="Gene3D" id="6.10.340.10">
    <property type="match status" value="1"/>
</dbReference>
<dbReference type="PANTHER" id="PTHR45453:SF1">
    <property type="entry name" value="PHOSPHATE REGULON SENSOR PROTEIN PHOR"/>
    <property type="match status" value="1"/>
</dbReference>
<feature type="transmembrane region" description="Helical" evidence="7">
    <location>
        <begin position="6"/>
        <end position="28"/>
    </location>
</feature>
<dbReference type="CDD" id="cd00082">
    <property type="entry name" value="HisKA"/>
    <property type="match status" value="1"/>
</dbReference>
<evidence type="ECO:0000256" key="5">
    <source>
        <dbReference type="ARBA" id="ARBA00022777"/>
    </source>
</evidence>
<evidence type="ECO:0000256" key="3">
    <source>
        <dbReference type="ARBA" id="ARBA00022553"/>
    </source>
</evidence>
<feature type="non-terminal residue" evidence="10">
    <location>
        <position position="448"/>
    </location>
</feature>
<protein>
    <recommendedName>
        <fullName evidence="2">histidine kinase</fullName>
        <ecNumber evidence="2">2.7.13.3</ecNumber>
    </recommendedName>
</protein>
<evidence type="ECO:0000256" key="1">
    <source>
        <dbReference type="ARBA" id="ARBA00000085"/>
    </source>
</evidence>
<dbReference type="Pfam" id="PF08448">
    <property type="entry name" value="PAS_4"/>
    <property type="match status" value="1"/>
</dbReference>
<dbReference type="Pfam" id="PF00512">
    <property type="entry name" value="HisKA"/>
    <property type="match status" value="1"/>
</dbReference>
<feature type="domain" description="Histidine kinase" evidence="8">
    <location>
        <begin position="373"/>
        <end position="448"/>
    </location>
</feature>
<dbReference type="Gene3D" id="1.10.287.130">
    <property type="match status" value="1"/>
</dbReference>
<name>A0A7V8NPK0_9BACT</name>
<evidence type="ECO:0000256" key="2">
    <source>
        <dbReference type="ARBA" id="ARBA00012438"/>
    </source>
</evidence>
<dbReference type="InterPro" id="IPR005467">
    <property type="entry name" value="His_kinase_dom"/>
</dbReference>
<dbReference type="GO" id="GO:0004721">
    <property type="term" value="F:phosphoprotein phosphatase activity"/>
    <property type="evidence" value="ECO:0007669"/>
    <property type="project" value="TreeGrafter"/>
</dbReference>
<dbReference type="GO" id="GO:0005886">
    <property type="term" value="C:plasma membrane"/>
    <property type="evidence" value="ECO:0007669"/>
    <property type="project" value="TreeGrafter"/>
</dbReference>
<dbReference type="SUPFAM" id="SSF47384">
    <property type="entry name" value="Homodimeric domain of signal transducing histidine kinase"/>
    <property type="match status" value="1"/>
</dbReference>
<dbReference type="InterPro" id="IPR035965">
    <property type="entry name" value="PAS-like_dom_sf"/>
</dbReference>
<evidence type="ECO:0000259" key="8">
    <source>
        <dbReference type="PROSITE" id="PS50109"/>
    </source>
</evidence>
<dbReference type="SUPFAM" id="SSF55785">
    <property type="entry name" value="PYP-like sensor domain (PAS domain)"/>
    <property type="match status" value="1"/>
</dbReference>
<dbReference type="GO" id="GO:0000155">
    <property type="term" value="F:phosphorelay sensor kinase activity"/>
    <property type="evidence" value="ECO:0007669"/>
    <property type="project" value="InterPro"/>
</dbReference>
<dbReference type="InterPro" id="IPR050351">
    <property type="entry name" value="BphY/WalK/GraS-like"/>
</dbReference>
<dbReference type="InterPro" id="IPR003660">
    <property type="entry name" value="HAMP_dom"/>
</dbReference>
<evidence type="ECO:0000313" key="11">
    <source>
        <dbReference type="Proteomes" id="UP000567293"/>
    </source>
</evidence>
<evidence type="ECO:0000313" key="10">
    <source>
        <dbReference type="EMBL" id="MBA0085144.1"/>
    </source>
</evidence>
<keyword evidence="4" id="KW-0808">Transferase</keyword>